<evidence type="ECO:0000313" key="4">
    <source>
        <dbReference type="EMBL" id="KAI0297815.1"/>
    </source>
</evidence>
<evidence type="ECO:0000259" key="3">
    <source>
        <dbReference type="Pfam" id="PF00656"/>
    </source>
</evidence>
<evidence type="ECO:0000256" key="2">
    <source>
        <dbReference type="SAM" id="MobiDB-lite"/>
    </source>
</evidence>
<dbReference type="Gene3D" id="3.40.50.12660">
    <property type="match status" value="1"/>
</dbReference>
<dbReference type="AlphaFoldDB" id="A0AAD4M0L2"/>
<dbReference type="Pfam" id="PF00656">
    <property type="entry name" value="Peptidase_C14"/>
    <property type="match status" value="1"/>
</dbReference>
<name>A0AAD4M0L2_9AGAM</name>
<feature type="region of interest" description="Disordered" evidence="2">
    <location>
        <begin position="1"/>
        <end position="21"/>
    </location>
</feature>
<organism evidence="4 5">
    <name type="scientific">Multifurca ochricompacta</name>
    <dbReference type="NCBI Taxonomy" id="376703"/>
    <lineage>
        <taxon>Eukaryota</taxon>
        <taxon>Fungi</taxon>
        <taxon>Dikarya</taxon>
        <taxon>Basidiomycota</taxon>
        <taxon>Agaricomycotina</taxon>
        <taxon>Agaricomycetes</taxon>
        <taxon>Russulales</taxon>
        <taxon>Russulaceae</taxon>
        <taxon>Multifurca</taxon>
    </lineage>
</organism>
<dbReference type="GO" id="GO:0005737">
    <property type="term" value="C:cytoplasm"/>
    <property type="evidence" value="ECO:0007669"/>
    <property type="project" value="TreeGrafter"/>
</dbReference>
<comment type="similarity">
    <text evidence="1">Belongs to the peptidase C14B family.</text>
</comment>
<dbReference type="GO" id="GO:0004197">
    <property type="term" value="F:cysteine-type endopeptidase activity"/>
    <property type="evidence" value="ECO:0007669"/>
    <property type="project" value="InterPro"/>
</dbReference>
<protein>
    <submittedName>
        <fullName evidence="4">Caspase domain-containing protein</fullName>
    </submittedName>
</protein>
<dbReference type="InterPro" id="IPR050452">
    <property type="entry name" value="Metacaspase"/>
</dbReference>
<evidence type="ECO:0000256" key="1">
    <source>
        <dbReference type="ARBA" id="ARBA00009005"/>
    </source>
</evidence>
<dbReference type="PANTHER" id="PTHR48104">
    <property type="entry name" value="METACASPASE-4"/>
    <property type="match status" value="1"/>
</dbReference>
<dbReference type="InterPro" id="IPR011600">
    <property type="entry name" value="Pept_C14_caspase"/>
</dbReference>
<dbReference type="Proteomes" id="UP001203297">
    <property type="component" value="Unassembled WGS sequence"/>
</dbReference>
<dbReference type="PANTHER" id="PTHR48104:SF2">
    <property type="entry name" value="METACASPASE-1-LIKE ISOFORM X1"/>
    <property type="match status" value="1"/>
</dbReference>
<sequence>MPILPSRGIPRFRNSPSMRPPNHQALLIGINYTSPPDDPEQGYRQLNGPVNDVKEMKKVLIEVYHYREEDIFMMTDEEVNKDTPLWPSETNILRAMLNLVRDAAPGDAFVFHYAGHSGQQRATIDPNEVDGLDEYIVTCDYKIILDNTLREYLVNKLPKGARLTAVLDACHSGTLLDLDHYSCHWFLRKRCQSLSKRRKIVAPRFRRHSDDDTRGELELWAGLVRSATLLYRMTFSGVATATLAIVRLKVRVAKRLKEPKDVAAPPAQRPRCGGWYCAYSLVNGPLVISVSSCSDHETAWEDSKRKGVGMTLKLIKILRKNPRIKVGDLNQQLKRNLSKLAFKRVRKACDVFRKGTAKMSPEKREELHSRFAAEGIFEFKEQTAQSMNDEFILPRSRTFDMTS</sequence>
<dbReference type="GO" id="GO:0006508">
    <property type="term" value="P:proteolysis"/>
    <property type="evidence" value="ECO:0007669"/>
    <property type="project" value="InterPro"/>
</dbReference>
<dbReference type="EMBL" id="WTXG01000034">
    <property type="protein sequence ID" value="KAI0297815.1"/>
    <property type="molecule type" value="Genomic_DNA"/>
</dbReference>
<gene>
    <name evidence="4" type="ORF">B0F90DRAFT_1819129</name>
</gene>
<comment type="caution">
    <text evidence="4">The sequence shown here is derived from an EMBL/GenBank/DDBJ whole genome shotgun (WGS) entry which is preliminary data.</text>
</comment>
<proteinExistence type="inferred from homology"/>
<feature type="domain" description="Peptidase C14 caspase" evidence="3">
    <location>
        <begin position="25"/>
        <end position="343"/>
    </location>
</feature>
<reference evidence="4" key="1">
    <citation type="journal article" date="2022" name="New Phytol.">
        <title>Evolutionary transition to the ectomycorrhizal habit in the genomes of a hyperdiverse lineage of mushroom-forming fungi.</title>
        <authorList>
            <person name="Looney B."/>
            <person name="Miyauchi S."/>
            <person name="Morin E."/>
            <person name="Drula E."/>
            <person name="Courty P.E."/>
            <person name="Kohler A."/>
            <person name="Kuo A."/>
            <person name="LaButti K."/>
            <person name="Pangilinan J."/>
            <person name="Lipzen A."/>
            <person name="Riley R."/>
            <person name="Andreopoulos W."/>
            <person name="He G."/>
            <person name="Johnson J."/>
            <person name="Nolan M."/>
            <person name="Tritt A."/>
            <person name="Barry K.W."/>
            <person name="Grigoriev I.V."/>
            <person name="Nagy L.G."/>
            <person name="Hibbett D."/>
            <person name="Henrissat B."/>
            <person name="Matheny P.B."/>
            <person name="Labbe J."/>
            <person name="Martin F.M."/>
        </authorList>
    </citation>
    <scope>NUCLEOTIDE SEQUENCE</scope>
    <source>
        <strain evidence="4">BPL690</strain>
    </source>
</reference>
<accession>A0AAD4M0L2</accession>
<evidence type="ECO:0000313" key="5">
    <source>
        <dbReference type="Proteomes" id="UP001203297"/>
    </source>
</evidence>
<keyword evidence="5" id="KW-1185">Reference proteome</keyword>